<protein>
    <submittedName>
        <fullName evidence="1">Uncharacterized protein</fullName>
    </submittedName>
</protein>
<reference evidence="1 2" key="1">
    <citation type="submission" date="2019-08" db="EMBL/GenBank/DDBJ databases">
        <title>Draft genome sequencing and comparative genomics of hatchery-associated Vibrios.</title>
        <authorList>
            <person name="Kehlet-Delgado H."/>
            <person name="Mueller R.S."/>
        </authorList>
    </citation>
    <scope>NUCLEOTIDE SEQUENCE [LARGE SCALE GENOMIC DNA]</scope>
    <source>
        <strain evidence="1 2">00-78-3</strain>
    </source>
</reference>
<accession>A0A7Y3Z8X3</accession>
<evidence type="ECO:0000313" key="2">
    <source>
        <dbReference type="Proteomes" id="UP000572072"/>
    </source>
</evidence>
<sequence>MALFWGDLSHYSERNSKRKPSHISIQSKKYKFPQFLSV</sequence>
<proteinExistence type="predicted"/>
<dbReference type="Proteomes" id="UP000572072">
    <property type="component" value="Unassembled WGS sequence"/>
</dbReference>
<gene>
    <name evidence="1" type="ORF">F0262_11645</name>
</gene>
<evidence type="ECO:0000313" key="1">
    <source>
        <dbReference type="EMBL" id="NOH48706.1"/>
    </source>
</evidence>
<name>A0A7Y3Z8X3_9VIBR</name>
<dbReference type="AlphaFoldDB" id="A0A7Y3Z8X3"/>
<organism evidence="1 2">
    <name type="scientific">Vibrio rotiferianus</name>
    <dbReference type="NCBI Taxonomy" id="190895"/>
    <lineage>
        <taxon>Bacteria</taxon>
        <taxon>Pseudomonadati</taxon>
        <taxon>Pseudomonadota</taxon>
        <taxon>Gammaproteobacteria</taxon>
        <taxon>Vibrionales</taxon>
        <taxon>Vibrionaceae</taxon>
        <taxon>Vibrio</taxon>
    </lineage>
</organism>
<comment type="caution">
    <text evidence="1">The sequence shown here is derived from an EMBL/GenBank/DDBJ whole genome shotgun (WGS) entry which is preliminary data.</text>
</comment>
<dbReference type="EMBL" id="VTYN01000010">
    <property type="protein sequence ID" value="NOH48706.1"/>
    <property type="molecule type" value="Genomic_DNA"/>
</dbReference>